<evidence type="ECO:0000256" key="1">
    <source>
        <dbReference type="SAM" id="Coils"/>
    </source>
</evidence>
<dbReference type="AlphaFoldDB" id="A0A1S8YHN0"/>
<dbReference type="STRING" id="1926881.BTJ39_18035"/>
<dbReference type="NCBIfam" id="NF008173">
    <property type="entry name" value="PRK10920.1"/>
    <property type="match status" value="1"/>
</dbReference>
<comment type="caution">
    <text evidence="4">The sequence shown here is derived from an EMBL/GenBank/DDBJ whole genome shotgun (WGS) entry which is preliminary data.</text>
</comment>
<keyword evidence="3" id="KW-1133">Transmembrane helix</keyword>
<dbReference type="GO" id="GO:0008168">
    <property type="term" value="F:methyltransferase activity"/>
    <property type="evidence" value="ECO:0007669"/>
    <property type="project" value="UniProtKB-KW"/>
</dbReference>
<gene>
    <name evidence="4" type="ORF">BTJ39_18035</name>
</gene>
<dbReference type="GO" id="GO:0032259">
    <property type="term" value="P:methylation"/>
    <property type="evidence" value="ECO:0007669"/>
    <property type="project" value="UniProtKB-KW"/>
</dbReference>
<dbReference type="RefSeq" id="WP_078004075.1">
    <property type="nucleotide sequence ID" value="NZ_MRUL01000015.1"/>
</dbReference>
<feature type="coiled-coil region" evidence="1">
    <location>
        <begin position="61"/>
        <end position="120"/>
    </location>
</feature>
<proteinExistence type="predicted"/>
<keyword evidence="5" id="KW-1185">Reference proteome</keyword>
<dbReference type="EMBL" id="MRUL01000015">
    <property type="protein sequence ID" value="OON38554.1"/>
    <property type="molecule type" value="Genomic_DNA"/>
</dbReference>
<dbReference type="Proteomes" id="UP000190667">
    <property type="component" value="Unassembled WGS sequence"/>
</dbReference>
<organism evidence="4 5">
    <name type="scientific">Izhakiella australiensis</name>
    <dbReference type="NCBI Taxonomy" id="1926881"/>
    <lineage>
        <taxon>Bacteria</taxon>
        <taxon>Pseudomonadati</taxon>
        <taxon>Pseudomonadota</taxon>
        <taxon>Gammaproteobacteria</taxon>
        <taxon>Enterobacterales</taxon>
        <taxon>Erwiniaceae</taxon>
        <taxon>Izhakiella</taxon>
    </lineage>
</organism>
<keyword evidence="3" id="KW-0812">Transmembrane</keyword>
<keyword evidence="4" id="KW-0489">Methyltransferase</keyword>
<protein>
    <submittedName>
        <fullName evidence="4">Uroporphyrinogen-III C-methyltransferase</fullName>
    </submittedName>
</protein>
<evidence type="ECO:0000313" key="5">
    <source>
        <dbReference type="Proteomes" id="UP000190667"/>
    </source>
</evidence>
<dbReference type="PANTHER" id="PTHR38043:SF1">
    <property type="entry name" value="PROTEIN HEMX"/>
    <property type="match status" value="1"/>
</dbReference>
<sequence length="382" mass="42429">MTEQKENSAIVDETTSAQEVPSATGKTGKEKSGKGTALGALAIVIALALSGGLYFYQHQLAQQQAAENQALRDRLDSLQQQTQSEKQTLTQQLTSADGALQNVRQQQTTSAKELDELRQKVASITGSDARTWMISQADYLVKLAGRKLWSDQDVTTAAALLKSADETLADMNDPSVIDVRRAITQDISNLSAVSQVDYDGIILKLNQLSNNIDNLPLADNNDNDEPMDADSSELSSSIHQWRQNLVKSWHNFMDDFITIRRRDNTAQPLLAPDQEIYLRENIRSRLLIAAQAVPRHQDEIYKQSLDTVSSWVRAWYDVKNPAVKAFLTQLDELSQENISVDVPDTLQSQPLLDKLMETRVRNLLAQPGVPAHSQAPQPQQGE</sequence>
<keyword evidence="3" id="KW-0472">Membrane</keyword>
<dbReference type="Pfam" id="PF04375">
    <property type="entry name" value="HemX"/>
    <property type="match status" value="1"/>
</dbReference>
<name>A0A1S8YHN0_9GAMM</name>
<evidence type="ECO:0000256" key="3">
    <source>
        <dbReference type="SAM" id="Phobius"/>
    </source>
</evidence>
<dbReference type="InterPro" id="IPR007470">
    <property type="entry name" value="HemX"/>
</dbReference>
<reference evidence="4 5" key="1">
    <citation type="submission" date="2016-12" db="EMBL/GenBank/DDBJ databases">
        <title>Izhakiella australiana sp. nov. of genus Izhakiella isolated from Australian desert.</title>
        <authorList>
            <person name="Ji M."/>
        </authorList>
    </citation>
    <scope>NUCLEOTIDE SEQUENCE [LARGE SCALE GENOMIC DNA]</scope>
    <source>
        <strain evidence="4 5">D4N98</strain>
    </source>
</reference>
<dbReference type="OrthoDB" id="5739852at2"/>
<keyword evidence="4" id="KW-0808">Transferase</keyword>
<evidence type="ECO:0000313" key="4">
    <source>
        <dbReference type="EMBL" id="OON38554.1"/>
    </source>
</evidence>
<feature type="transmembrane region" description="Helical" evidence="3">
    <location>
        <begin position="36"/>
        <end position="56"/>
    </location>
</feature>
<keyword evidence="1" id="KW-0175">Coiled coil</keyword>
<feature type="region of interest" description="Disordered" evidence="2">
    <location>
        <begin position="1"/>
        <end position="33"/>
    </location>
</feature>
<evidence type="ECO:0000256" key="2">
    <source>
        <dbReference type="SAM" id="MobiDB-lite"/>
    </source>
</evidence>
<dbReference type="PANTHER" id="PTHR38043">
    <property type="entry name" value="PROTEIN HEMX"/>
    <property type="match status" value="1"/>
</dbReference>
<accession>A0A1S8YHN0</accession>